<dbReference type="PANTHER" id="PTHR15462:SF8">
    <property type="entry name" value="SERINE PROTEASE"/>
    <property type="match status" value="1"/>
</dbReference>
<dbReference type="RefSeq" id="WP_114278639.1">
    <property type="nucleotide sequence ID" value="NZ_QPJY01000002.1"/>
</dbReference>
<dbReference type="Pfam" id="PF13365">
    <property type="entry name" value="Trypsin_2"/>
    <property type="match status" value="1"/>
</dbReference>
<gene>
    <name evidence="2" type="ORF">DFQ59_102142</name>
</gene>
<dbReference type="AlphaFoldDB" id="A0A369CFB1"/>
<dbReference type="InterPro" id="IPR009003">
    <property type="entry name" value="Peptidase_S1_PA"/>
</dbReference>
<evidence type="ECO:0000313" key="2">
    <source>
        <dbReference type="EMBL" id="RCX31795.1"/>
    </source>
</evidence>
<evidence type="ECO:0000313" key="3">
    <source>
        <dbReference type="Proteomes" id="UP000252707"/>
    </source>
</evidence>
<reference evidence="2 3" key="1">
    <citation type="submission" date="2018-07" db="EMBL/GenBank/DDBJ databases">
        <title>Genomic Encyclopedia of Type Strains, Phase IV (KMG-IV): sequencing the most valuable type-strain genomes for metagenomic binning, comparative biology and taxonomic classification.</title>
        <authorList>
            <person name="Goeker M."/>
        </authorList>
    </citation>
    <scope>NUCLEOTIDE SEQUENCE [LARGE SCALE GENOMIC DNA]</scope>
    <source>
        <strain evidence="2 3">DSM 26407</strain>
    </source>
</reference>
<dbReference type="EMBL" id="QPJY01000002">
    <property type="protein sequence ID" value="RCX31795.1"/>
    <property type="molecule type" value="Genomic_DNA"/>
</dbReference>
<name>A0A369CFB1_9GAMM</name>
<dbReference type="SUPFAM" id="SSF50494">
    <property type="entry name" value="Trypsin-like serine proteases"/>
    <property type="match status" value="1"/>
</dbReference>
<organism evidence="2 3">
    <name type="scientific">Thioalbus denitrificans</name>
    <dbReference type="NCBI Taxonomy" id="547122"/>
    <lineage>
        <taxon>Bacteria</taxon>
        <taxon>Pseudomonadati</taxon>
        <taxon>Pseudomonadota</taxon>
        <taxon>Gammaproteobacteria</taxon>
        <taxon>Chromatiales</taxon>
        <taxon>Ectothiorhodospiraceae</taxon>
        <taxon>Thioalbus</taxon>
    </lineage>
</organism>
<accession>A0A369CFB1</accession>
<sequence length="180" mass="19568">MSERVWNAAIPPYSAMGLLRMRFSDGAWYLGTGALIDARNILTCAHNLTEQGAAPDHALEIRFYPGWNGAPPPDGGTPYEAAECWFWPTAYRTGQDAWDVGVVRLAAAVPREFAFQPTQSAGTGLVGEFLDLTGYPGARNGEMWRDHDQVAGVELTTNTLLFTHDTLPGSSGSPVYLYDA</sequence>
<keyword evidence="3" id="KW-1185">Reference proteome</keyword>
<dbReference type="PANTHER" id="PTHR15462">
    <property type="entry name" value="SERINE PROTEASE"/>
    <property type="match status" value="1"/>
</dbReference>
<dbReference type="OrthoDB" id="66275at2"/>
<evidence type="ECO:0000256" key="1">
    <source>
        <dbReference type="ARBA" id="ARBA00022729"/>
    </source>
</evidence>
<protein>
    <submittedName>
        <fullName evidence="2">Trypsin-like peptidase</fullName>
    </submittedName>
</protein>
<dbReference type="InterPro" id="IPR043504">
    <property type="entry name" value="Peptidase_S1_PA_chymotrypsin"/>
</dbReference>
<dbReference type="Gene3D" id="2.40.10.10">
    <property type="entry name" value="Trypsin-like serine proteases"/>
    <property type="match status" value="2"/>
</dbReference>
<keyword evidence="1" id="KW-0732">Signal</keyword>
<dbReference type="Proteomes" id="UP000252707">
    <property type="component" value="Unassembled WGS sequence"/>
</dbReference>
<comment type="caution">
    <text evidence="2">The sequence shown here is derived from an EMBL/GenBank/DDBJ whole genome shotgun (WGS) entry which is preliminary data.</text>
</comment>
<proteinExistence type="predicted"/>
<dbReference type="InterPro" id="IPR050966">
    <property type="entry name" value="Glutamyl_endopeptidase"/>
</dbReference>